<feature type="region of interest" description="Disordered" evidence="1">
    <location>
        <begin position="1"/>
        <end position="39"/>
    </location>
</feature>
<feature type="compositionally biased region" description="Polar residues" evidence="1">
    <location>
        <begin position="19"/>
        <end position="29"/>
    </location>
</feature>
<protein>
    <recommendedName>
        <fullName evidence="4">DUF3077 domain-containing protein</fullName>
    </recommendedName>
</protein>
<sequence>MALDLSISHGQRTAPGPQPDTSGPSNACPESTRADDVSPVSRALSLAQALADALADTRGFGVNATALHELSLAHSLASHVVDILEGLPPESVRSRPSAPDAEE</sequence>
<gene>
    <name evidence="2" type="ORF">POL67_06595</name>
</gene>
<dbReference type="EMBL" id="JAQNDO010000001">
    <property type="protein sequence ID" value="MDC0741008.1"/>
    <property type="molecule type" value="Genomic_DNA"/>
</dbReference>
<evidence type="ECO:0008006" key="4">
    <source>
        <dbReference type="Google" id="ProtNLM"/>
    </source>
</evidence>
<reference evidence="2 3" key="1">
    <citation type="submission" date="2022-11" db="EMBL/GenBank/DDBJ databases">
        <title>Minimal conservation of predation-associated metabolite biosynthetic gene clusters underscores biosynthetic potential of Myxococcota including descriptions for ten novel species: Archangium lansinium sp. nov., Myxococcus landrumus sp. nov., Nannocystis bai.</title>
        <authorList>
            <person name="Ahearne A."/>
            <person name="Stevens C."/>
            <person name="Dowd S."/>
        </authorList>
    </citation>
    <scope>NUCLEOTIDE SEQUENCE [LARGE SCALE GENOMIC DNA]</scope>
    <source>
        <strain evidence="2 3">RJM3</strain>
    </source>
</reference>
<evidence type="ECO:0000313" key="3">
    <source>
        <dbReference type="Proteomes" id="UP001221411"/>
    </source>
</evidence>
<dbReference type="Proteomes" id="UP001221411">
    <property type="component" value="Unassembled WGS sequence"/>
</dbReference>
<evidence type="ECO:0000313" key="2">
    <source>
        <dbReference type="EMBL" id="MDC0741008.1"/>
    </source>
</evidence>
<dbReference type="RefSeq" id="WP_271916218.1">
    <property type="nucleotide sequence ID" value="NZ_JAQNDO010000001.1"/>
</dbReference>
<accession>A0ABT5EGQ7</accession>
<organism evidence="2 3">
    <name type="scientific">Polyangium mundeleinium</name>
    <dbReference type="NCBI Taxonomy" id="2995306"/>
    <lineage>
        <taxon>Bacteria</taxon>
        <taxon>Pseudomonadati</taxon>
        <taxon>Myxococcota</taxon>
        <taxon>Polyangia</taxon>
        <taxon>Polyangiales</taxon>
        <taxon>Polyangiaceae</taxon>
        <taxon>Polyangium</taxon>
    </lineage>
</organism>
<comment type="caution">
    <text evidence="2">The sequence shown here is derived from an EMBL/GenBank/DDBJ whole genome shotgun (WGS) entry which is preliminary data.</text>
</comment>
<name>A0ABT5EGQ7_9BACT</name>
<proteinExistence type="predicted"/>
<keyword evidence="3" id="KW-1185">Reference proteome</keyword>
<evidence type="ECO:0000256" key="1">
    <source>
        <dbReference type="SAM" id="MobiDB-lite"/>
    </source>
</evidence>